<protein>
    <submittedName>
        <fullName evidence="1">Uncharacterized protein</fullName>
    </submittedName>
</protein>
<reference evidence="1 2" key="2">
    <citation type="journal article" date="2017" name="Nature">
        <title>The Apostasia genome and the evolution of orchids.</title>
        <authorList>
            <person name="Zhang G.Q."/>
            <person name="Liu K.W."/>
            <person name="Li Z."/>
            <person name="Lohaus R."/>
            <person name="Hsiao Y.Y."/>
            <person name="Niu S.C."/>
            <person name="Wang J.Y."/>
            <person name="Lin Y.C."/>
            <person name="Xu Q."/>
            <person name="Chen L.J."/>
            <person name="Yoshida K."/>
            <person name="Fujiwara S."/>
            <person name="Wang Z.W."/>
            <person name="Zhang Y.Q."/>
            <person name="Mitsuda N."/>
            <person name="Wang M."/>
            <person name="Liu G.H."/>
            <person name="Pecoraro L."/>
            <person name="Huang H.X."/>
            <person name="Xiao X.J."/>
            <person name="Lin M."/>
            <person name="Wu X.Y."/>
            <person name="Wu W.L."/>
            <person name="Chen Y.Y."/>
            <person name="Chang S.B."/>
            <person name="Sakamoto S."/>
            <person name="Ohme-Takagi M."/>
            <person name="Yagi M."/>
            <person name="Zeng S.J."/>
            <person name="Shen C.Y."/>
            <person name="Yeh C.M."/>
            <person name="Luo Y.B."/>
            <person name="Tsai W.C."/>
            <person name="Van de Peer Y."/>
            <person name="Liu Z.J."/>
        </authorList>
    </citation>
    <scope>NUCLEOTIDE SEQUENCE [LARGE SCALE GENOMIC DNA]</scope>
    <source>
        <tissue evidence="1">The whole plant</tissue>
    </source>
</reference>
<keyword evidence="2" id="KW-1185">Reference proteome</keyword>
<gene>
    <name evidence="1" type="ORF">MA16_Dca022308</name>
</gene>
<organism evidence="1 2">
    <name type="scientific">Dendrobium catenatum</name>
    <dbReference type="NCBI Taxonomy" id="906689"/>
    <lineage>
        <taxon>Eukaryota</taxon>
        <taxon>Viridiplantae</taxon>
        <taxon>Streptophyta</taxon>
        <taxon>Embryophyta</taxon>
        <taxon>Tracheophyta</taxon>
        <taxon>Spermatophyta</taxon>
        <taxon>Magnoliopsida</taxon>
        <taxon>Liliopsida</taxon>
        <taxon>Asparagales</taxon>
        <taxon>Orchidaceae</taxon>
        <taxon>Epidendroideae</taxon>
        <taxon>Malaxideae</taxon>
        <taxon>Dendrobiinae</taxon>
        <taxon>Dendrobium</taxon>
    </lineage>
</organism>
<dbReference type="EMBL" id="KZ502004">
    <property type="protein sequence ID" value="PKU85072.1"/>
    <property type="molecule type" value="Genomic_DNA"/>
</dbReference>
<accession>A0A2I0XAZ3</accession>
<sequence>MTAIANETSRLAPHIFSHSPIYMDVGDVSIELNACPILLAISDEPDVSLNFVAGLDDVGGYNIDQEFAYVTLDEFSYYEFFNMEPIINIPISPLSDNILVSFGLEKQHLFMSTDGKSDANADS</sequence>
<evidence type="ECO:0000313" key="2">
    <source>
        <dbReference type="Proteomes" id="UP000233837"/>
    </source>
</evidence>
<evidence type="ECO:0000313" key="1">
    <source>
        <dbReference type="EMBL" id="PKU85072.1"/>
    </source>
</evidence>
<name>A0A2I0XAZ3_9ASPA</name>
<dbReference type="Proteomes" id="UP000233837">
    <property type="component" value="Unassembled WGS sequence"/>
</dbReference>
<dbReference type="AlphaFoldDB" id="A0A2I0XAZ3"/>
<reference evidence="1 2" key="1">
    <citation type="journal article" date="2016" name="Sci. Rep.">
        <title>The Dendrobium catenatum Lindl. genome sequence provides insights into polysaccharide synthase, floral development and adaptive evolution.</title>
        <authorList>
            <person name="Zhang G.Q."/>
            <person name="Xu Q."/>
            <person name="Bian C."/>
            <person name="Tsai W.C."/>
            <person name="Yeh C.M."/>
            <person name="Liu K.W."/>
            <person name="Yoshida K."/>
            <person name="Zhang L.S."/>
            <person name="Chang S.B."/>
            <person name="Chen F."/>
            <person name="Shi Y."/>
            <person name="Su Y.Y."/>
            <person name="Zhang Y.Q."/>
            <person name="Chen L.J."/>
            <person name="Yin Y."/>
            <person name="Lin M."/>
            <person name="Huang H."/>
            <person name="Deng H."/>
            <person name="Wang Z.W."/>
            <person name="Zhu S.L."/>
            <person name="Zhao X."/>
            <person name="Deng C."/>
            <person name="Niu S.C."/>
            <person name="Huang J."/>
            <person name="Wang M."/>
            <person name="Liu G.H."/>
            <person name="Yang H.J."/>
            <person name="Xiao X.J."/>
            <person name="Hsiao Y.Y."/>
            <person name="Wu W.L."/>
            <person name="Chen Y.Y."/>
            <person name="Mitsuda N."/>
            <person name="Ohme-Takagi M."/>
            <person name="Luo Y.B."/>
            <person name="Van de Peer Y."/>
            <person name="Liu Z.J."/>
        </authorList>
    </citation>
    <scope>NUCLEOTIDE SEQUENCE [LARGE SCALE GENOMIC DNA]</scope>
    <source>
        <tissue evidence="1">The whole plant</tissue>
    </source>
</reference>
<proteinExistence type="predicted"/>